<dbReference type="AlphaFoldDB" id="A0A1C2DGI4"/>
<dbReference type="InterPro" id="IPR040758">
    <property type="entry name" value="PrmC_N"/>
</dbReference>
<dbReference type="GO" id="GO:0102559">
    <property type="term" value="F:peptide chain release factor N(5)-glutamine methyltransferase activity"/>
    <property type="evidence" value="ECO:0007669"/>
    <property type="project" value="UniProtKB-EC"/>
</dbReference>
<dbReference type="Gene3D" id="1.10.8.10">
    <property type="entry name" value="DNA helicase RuvA subunit, C-terminal domain"/>
    <property type="match status" value="1"/>
</dbReference>
<evidence type="ECO:0000313" key="9">
    <source>
        <dbReference type="Proteomes" id="UP000094412"/>
    </source>
</evidence>
<dbReference type="PANTHER" id="PTHR18895:SF74">
    <property type="entry name" value="MTRF1L RELEASE FACTOR GLUTAMINE METHYLTRANSFERASE"/>
    <property type="match status" value="1"/>
</dbReference>
<evidence type="ECO:0000256" key="2">
    <source>
        <dbReference type="ARBA" id="ARBA00022679"/>
    </source>
</evidence>
<keyword evidence="9" id="KW-1185">Reference proteome</keyword>
<accession>A0A1C2DGI4</accession>
<dbReference type="HAMAP" id="MF_02126">
    <property type="entry name" value="RF_methyltr_PrmC"/>
    <property type="match status" value="1"/>
</dbReference>
<evidence type="ECO:0000256" key="3">
    <source>
        <dbReference type="ARBA" id="ARBA00022691"/>
    </source>
</evidence>
<dbReference type="PRINTS" id="PR00507">
    <property type="entry name" value="N12N6MTFRASE"/>
</dbReference>
<dbReference type="NCBIfam" id="TIGR03534">
    <property type="entry name" value="RF_mod_PrmC"/>
    <property type="match status" value="1"/>
</dbReference>
<dbReference type="NCBIfam" id="TIGR00536">
    <property type="entry name" value="hemK_fam"/>
    <property type="match status" value="1"/>
</dbReference>
<organism evidence="8 9">
    <name type="scientific">Mesorhizobium hungaricum</name>
    <dbReference type="NCBI Taxonomy" id="1566387"/>
    <lineage>
        <taxon>Bacteria</taxon>
        <taxon>Pseudomonadati</taxon>
        <taxon>Pseudomonadota</taxon>
        <taxon>Alphaproteobacteria</taxon>
        <taxon>Hyphomicrobiales</taxon>
        <taxon>Phyllobacteriaceae</taxon>
        <taxon>Mesorhizobium</taxon>
    </lineage>
</organism>
<dbReference type="STRING" id="1566387.QV13_29810"/>
<feature type="binding site" evidence="5">
    <location>
        <begin position="196"/>
        <end position="199"/>
    </location>
    <ligand>
        <name>substrate</name>
    </ligand>
</feature>
<dbReference type="InterPro" id="IPR050320">
    <property type="entry name" value="N5-glutamine_MTase"/>
</dbReference>
<comment type="function">
    <text evidence="5">Methylates the class 1 translation termination release factors RF1/PrfA and RF2/PrfB on the glutamine residue of the universally conserved GGQ motif.</text>
</comment>
<proteinExistence type="inferred from homology"/>
<dbReference type="EMBL" id="MDEO01000036">
    <property type="protein sequence ID" value="OCX13872.1"/>
    <property type="molecule type" value="Genomic_DNA"/>
</dbReference>
<gene>
    <name evidence="5" type="primary">prmC</name>
    <name evidence="8" type="ORF">QV13_29810</name>
</gene>
<dbReference type="GO" id="GO:0032259">
    <property type="term" value="P:methylation"/>
    <property type="evidence" value="ECO:0007669"/>
    <property type="project" value="UniProtKB-KW"/>
</dbReference>
<dbReference type="Proteomes" id="UP000094412">
    <property type="component" value="Unassembled WGS sequence"/>
</dbReference>
<evidence type="ECO:0000259" key="6">
    <source>
        <dbReference type="Pfam" id="PF05175"/>
    </source>
</evidence>
<dbReference type="GO" id="GO:0003676">
    <property type="term" value="F:nucleic acid binding"/>
    <property type="evidence" value="ECO:0007669"/>
    <property type="project" value="InterPro"/>
</dbReference>
<dbReference type="PROSITE" id="PS00092">
    <property type="entry name" value="N6_MTASE"/>
    <property type="match status" value="1"/>
</dbReference>
<dbReference type="CDD" id="cd02440">
    <property type="entry name" value="AdoMet_MTases"/>
    <property type="match status" value="1"/>
</dbReference>
<evidence type="ECO:0000256" key="4">
    <source>
        <dbReference type="ARBA" id="ARBA00048391"/>
    </source>
</evidence>
<keyword evidence="2 5" id="KW-0808">Transferase</keyword>
<dbReference type="InterPro" id="IPR004556">
    <property type="entry name" value="HemK-like"/>
</dbReference>
<feature type="domain" description="Methyltransferase small" evidence="6">
    <location>
        <begin position="112"/>
        <end position="204"/>
    </location>
</feature>
<dbReference type="PANTHER" id="PTHR18895">
    <property type="entry name" value="HEMK METHYLTRANSFERASE"/>
    <property type="match status" value="1"/>
</dbReference>
<feature type="binding site" evidence="5">
    <location>
        <begin position="130"/>
        <end position="134"/>
    </location>
    <ligand>
        <name>S-adenosyl-L-methionine</name>
        <dbReference type="ChEBI" id="CHEBI:59789"/>
    </ligand>
</feature>
<dbReference type="EC" id="2.1.1.297" evidence="5"/>
<feature type="binding site" evidence="5">
    <location>
        <position position="196"/>
    </location>
    <ligand>
        <name>S-adenosyl-L-methionine</name>
        <dbReference type="ChEBI" id="CHEBI:59789"/>
    </ligand>
</feature>
<comment type="similarity">
    <text evidence="5">Belongs to the protein N5-glutamine methyltransferase family. PrmC subfamily.</text>
</comment>
<dbReference type="Gene3D" id="3.40.50.150">
    <property type="entry name" value="Vaccinia Virus protein VP39"/>
    <property type="match status" value="1"/>
</dbReference>
<evidence type="ECO:0000256" key="1">
    <source>
        <dbReference type="ARBA" id="ARBA00022603"/>
    </source>
</evidence>
<keyword evidence="3 5" id="KW-0949">S-adenosyl-L-methionine</keyword>
<dbReference type="InterPro" id="IPR029063">
    <property type="entry name" value="SAM-dependent_MTases_sf"/>
</dbReference>
<feature type="domain" description="Release factor glutamine methyltransferase N-terminal" evidence="7">
    <location>
        <begin position="13"/>
        <end position="81"/>
    </location>
</feature>
<reference evidence="8 9" key="1">
    <citation type="submission" date="2016-08" db="EMBL/GenBank/DDBJ databases">
        <title>Whole genome sequence of Mesorhizobium sp. strain UASWS1009 isolated from industrial sewage.</title>
        <authorList>
            <person name="Crovadore J."/>
            <person name="Calmin G."/>
            <person name="Chablais R."/>
            <person name="Cochard B."/>
            <person name="Lefort F."/>
        </authorList>
    </citation>
    <scope>NUCLEOTIDE SEQUENCE [LARGE SCALE GENOMIC DNA]</scope>
    <source>
        <strain evidence="8 9">UASWS1009</strain>
    </source>
</reference>
<feature type="binding site" evidence="5">
    <location>
        <position position="153"/>
    </location>
    <ligand>
        <name>S-adenosyl-L-methionine</name>
        <dbReference type="ChEBI" id="CHEBI:59789"/>
    </ligand>
</feature>
<dbReference type="Pfam" id="PF05175">
    <property type="entry name" value="MTS"/>
    <property type="match status" value="1"/>
</dbReference>
<evidence type="ECO:0000313" key="8">
    <source>
        <dbReference type="EMBL" id="OCX13872.1"/>
    </source>
</evidence>
<dbReference type="InterPro" id="IPR002052">
    <property type="entry name" value="DNA_methylase_N6_adenine_CS"/>
</dbReference>
<dbReference type="RefSeq" id="WP_036254637.1">
    <property type="nucleotide sequence ID" value="NZ_MDEO01000036.1"/>
</dbReference>
<sequence>MDPALSTTLGALHREARRRLESAGIDGAAFDARLLVEHFTATTRAEAISDPDRMVDAQAVAAADAALTRRIVGEPVHRILGFREFHGLRLNLSAETLEPRPDTETLVDAVLPLIAQMVERHGTCRILDLGTGTGAIALALLAAVPQAVAVGADISDDALATALRNARDLGLLERFTATKSDWFGAISGQFDVIVSNPPYISSAEIKTLQKEVRDFDPLRALDGGADGLDAYRVIARESASHLKAGGIVAVEIGSSQNTDVTGIFHDAGFPVVTALRDLGGNDRVLVFARDGKA</sequence>
<dbReference type="InterPro" id="IPR007848">
    <property type="entry name" value="Small_mtfrase_dom"/>
</dbReference>
<evidence type="ECO:0000259" key="7">
    <source>
        <dbReference type="Pfam" id="PF17827"/>
    </source>
</evidence>
<dbReference type="Pfam" id="PF17827">
    <property type="entry name" value="PrmC_N"/>
    <property type="match status" value="1"/>
</dbReference>
<feature type="binding site" evidence="5">
    <location>
        <position position="182"/>
    </location>
    <ligand>
        <name>S-adenosyl-L-methionine</name>
        <dbReference type="ChEBI" id="CHEBI:59789"/>
    </ligand>
</feature>
<name>A0A1C2DGI4_9HYPH</name>
<evidence type="ECO:0000256" key="5">
    <source>
        <dbReference type="HAMAP-Rule" id="MF_02126"/>
    </source>
</evidence>
<dbReference type="InterPro" id="IPR019874">
    <property type="entry name" value="RF_methyltr_PrmC"/>
</dbReference>
<dbReference type="OrthoDB" id="9800643at2"/>
<comment type="caution">
    <text evidence="8">The sequence shown here is derived from an EMBL/GenBank/DDBJ whole genome shotgun (WGS) entry which is preliminary data.</text>
</comment>
<protein>
    <recommendedName>
        <fullName evidence="5">Release factor glutamine methyltransferase</fullName>
        <shortName evidence="5">RF MTase</shortName>
        <ecNumber evidence="5">2.1.1.297</ecNumber>
    </recommendedName>
    <alternativeName>
        <fullName evidence="5">N5-glutamine methyltransferase PrmC</fullName>
    </alternativeName>
    <alternativeName>
        <fullName evidence="5">Protein-(glutamine-N5) MTase PrmC</fullName>
    </alternativeName>
    <alternativeName>
        <fullName evidence="5">Protein-glutamine N-methyltransferase PrmC</fullName>
    </alternativeName>
</protein>
<keyword evidence="1 5" id="KW-0489">Methyltransferase</keyword>
<dbReference type="SUPFAM" id="SSF53335">
    <property type="entry name" value="S-adenosyl-L-methionine-dependent methyltransferases"/>
    <property type="match status" value="1"/>
</dbReference>
<comment type="catalytic activity">
    <reaction evidence="4 5">
        <text>L-glutaminyl-[peptide chain release factor] + S-adenosyl-L-methionine = N(5)-methyl-L-glutaminyl-[peptide chain release factor] + S-adenosyl-L-homocysteine + H(+)</text>
        <dbReference type="Rhea" id="RHEA:42896"/>
        <dbReference type="Rhea" id="RHEA-COMP:10271"/>
        <dbReference type="Rhea" id="RHEA-COMP:10272"/>
        <dbReference type="ChEBI" id="CHEBI:15378"/>
        <dbReference type="ChEBI" id="CHEBI:30011"/>
        <dbReference type="ChEBI" id="CHEBI:57856"/>
        <dbReference type="ChEBI" id="CHEBI:59789"/>
        <dbReference type="ChEBI" id="CHEBI:61891"/>
        <dbReference type="EC" id="2.1.1.297"/>
    </reaction>
</comment>